<evidence type="ECO:0000256" key="10">
    <source>
        <dbReference type="ARBA" id="ARBA00023326"/>
    </source>
</evidence>
<dbReference type="PROSITE" id="PS00591">
    <property type="entry name" value="GH10_1"/>
    <property type="match status" value="1"/>
</dbReference>
<dbReference type="PANTHER" id="PTHR31490">
    <property type="entry name" value="GLYCOSYL HYDROLASE"/>
    <property type="match status" value="1"/>
</dbReference>
<feature type="domain" description="GH10" evidence="14">
    <location>
        <begin position="215"/>
        <end position="532"/>
    </location>
</feature>
<dbReference type="InterPro" id="IPR003305">
    <property type="entry name" value="CenC_carb-bd"/>
</dbReference>
<comment type="pathway">
    <text evidence="2">Glycan degradation; xylan degradation.</text>
</comment>
<evidence type="ECO:0000256" key="12">
    <source>
        <dbReference type="RuleBase" id="RU361174"/>
    </source>
</evidence>
<evidence type="ECO:0000256" key="2">
    <source>
        <dbReference type="ARBA" id="ARBA00004851"/>
    </source>
</evidence>
<evidence type="ECO:0000256" key="7">
    <source>
        <dbReference type="ARBA" id="ARBA00022801"/>
    </source>
</evidence>
<dbReference type="InterPro" id="IPR010502">
    <property type="entry name" value="Carb-bd_dom_fam9"/>
</dbReference>
<dbReference type="SMART" id="SM00633">
    <property type="entry name" value="Glyco_10"/>
    <property type="match status" value="1"/>
</dbReference>
<sequence length="899" mass="100483">MKTVKKWSSTLLAAALVMTTVPFQQTAFAQEQQTEQASSTESSVSSTVSKQNVNVLHADFEDGTLQGWIPRIGSEKLTVSQQEAHQGTYSMLVSNRERSYYGPSLPLKGLLKPNKTYNISVYVKLTEKPASDQTIQLTAYKKNGAESWNMLDKVTIPKDDWQQWHKITATFQYSDNPAELNLFIETPYVSEDAVDTLSFYVDDVTIEEAGELAIETDIPSLQDLYQSEFPIGAAVYRWQLEGAYGQLLSKHFNSLTATYEMKPKFVSPSNGVYDFQASDEYVEFAAKHDMGLRGHALLWHIDAAEWMFKDDQGNPASRELLLSRIQNYVDTVMKRYKGKIYAWDVVNEAIADSNGDANGLRKSPFYELIGPDYIEKTYEFARAADPDAKLYYNEYYTEIPEKREHMYQLVKRLKEKGLIDGVGLQSHYNLESPPIEEIEKTINLFAGLGLDIQITELDVDSGIPFGEELPQDVAVKQAYRYKELFDLYKKHSDVISSVTLWGLQDEKSYNNQAFLFDQALQSKPAYWGLADESSLPVLTKRAVTLSGTPQTKAAKQDPLWNKAVSTALKGNTGAASFRTLWDNKNLYVLIDVKDTVKNAGDKVELFVDLNNGKTPVYEADDRHITISRAGKVTGPKPQAYRVREGAHGYQVEVSIPLSDAPGISAREIGLDVRVTDGGNGGGEEQSVLYWNDRTLSQEQDTSKYGVIQFASMPKSAKALQGMATIDGEKDAKWNKVAPFQVTPLSANGGASAEARAMWSGQDLYLLVDVTDPQIITDAADPWDQDSIEIFLDENHQRTPFYQYDDAQFRISADNVATFAGSASPGRLESAVKKTAKGYQIEAKIRLQSLTPKTGDVIGFELQINDNQGNNNKSTAKWNDLTNDSWKNTSQYGILTFSNK</sequence>
<dbReference type="GO" id="GO:0045493">
    <property type="term" value="P:xylan catabolic process"/>
    <property type="evidence" value="ECO:0007669"/>
    <property type="project" value="UniProtKB-KW"/>
</dbReference>
<dbReference type="Pfam" id="PF06452">
    <property type="entry name" value="CBM9_1"/>
    <property type="match status" value="2"/>
</dbReference>
<dbReference type="PROSITE" id="PS51760">
    <property type="entry name" value="GH10_2"/>
    <property type="match status" value="1"/>
</dbReference>
<dbReference type="EMBL" id="CP159992">
    <property type="protein sequence ID" value="XCP95994.1"/>
    <property type="molecule type" value="Genomic_DNA"/>
</dbReference>
<organism evidence="15">
    <name type="scientific">Paenibacillus sp. AN1007</name>
    <dbReference type="NCBI Taxonomy" id="3151385"/>
    <lineage>
        <taxon>Bacteria</taxon>
        <taxon>Bacillati</taxon>
        <taxon>Bacillota</taxon>
        <taxon>Bacilli</taxon>
        <taxon>Bacillales</taxon>
        <taxon>Paenibacillaceae</taxon>
        <taxon>Paenibacillus</taxon>
    </lineage>
</organism>
<evidence type="ECO:0000256" key="6">
    <source>
        <dbReference type="ARBA" id="ARBA00022737"/>
    </source>
</evidence>
<dbReference type="EC" id="3.2.1.8" evidence="12"/>
<dbReference type="RefSeq" id="WP_366294178.1">
    <property type="nucleotide sequence ID" value="NZ_CP159992.1"/>
</dbReference>
<keyword evidence="5 13" id="KW-0732">Signal</keyword>
<dbReference type="Pfam" id="PF02018">
    <property type="entry name" value="CBM_4_9"/>
    <property type="match status" value="1"/>
</dbReference>
<feature type="active site" description="Nucleophile" evidence="11">
    <location>
        <position position="456"/>
    </location>
</feature>
<evidence type="ECO:0000256" key="1">
    <source>
        <dbReference type="ARBA" id="ARBA00000681"/>
    </source>
</evidence>
<feature type="chain" id="PRO_5043773207" description="Beta-xylanase" evidence="13">
    <location>
        <begin position="30"/>
        <end position="899"/>
    </location>
</feature>
<evidence type="ECO:0000256" key="4">
    <source>
        <dbReference type="ARBA" id="ARBA00022651"/>
    </source>
</evidence>
<dbReference type="InterPro" id="IPR017853">
    <property type="entry name" value="GH"/>
</dbReference>
<reference evidence="15" key="1">
    <citation type="submission" date="2024-05" db="EMBL/GenBank/DDBJ databases">
        <title>Draft genome assemblies of 36 bacteria isolated from hibernating arctic ground squirrels.</title>
        <authorList>
            <person name="McKee H."/>
            <person name="Mullen L."/>
            <person name="Drown D.M."/>
            <person name="Duddleston K.N."/>
        </authorList>
    </citation>
    <scope>NUCLEOTIDE SEQUENCE</scope>
    <source>
        <strain evidence="15">AN1007</strain>
    </source>
</reference>
<dbReference type="Gene3D" id="2.60.40.1190">
    <property type="match status" value="2"/>
</dbReference>
<keyword evidence="7 12" id="KW-0378">Hydrolase</keyword>
<evidence type="ECO:0000256" key="3">
    <source>
        <dbReference type="ARBA" id="ARBA00007495"/>
    </source>
</evidence>
<dbReference type="GO" id="GO:0031176">
    <property type="term" value="F:endo-1,4-beta-xylanase activity"/>
    <property type="evidence" value="ECO:0007669"/>
    <property type="project" value="UniProtKB-EC"/>
</dbReference>
<dbReference type="InterPro" id="IPR008979">
    <property type="entry name" value="Galactose-bd-like_sf"/>
</dbReference>
<evidence type="ECO:0000256" key="5">
    <source>
        <dbReference type="ARBA" id="ARBA00022729"/>
    </source>
</evidence>
<comment type="similarity">
    <text evidence="3 12">Belongs to the glycosyl hydrolase 10 (cellulase F) family.</text>
</comment>
<protein>
    <recommendedName>
        <fullName evidence="12">Beta-xylanase</fullName>
        <ecNumber evidence="12">3.2.1.8</ecNumber>
    </recommendedName>
</protein>
<proteinExistence type="inferred from homology"/>
<dbReference type="SUPFAM" id="SSF51445">
    <property type="entry name" value="(Trans)glycosidases"/>
    <property type="match status" value="1"/>
</dbReference>
<dbReference type="Gene3D" id="2.60.120.260">
    <property type="entry name" value="Galactose-binding domain-like"/>
    <property type="match status" value="1"/>
</dbReference>
<dbReference type="PANTHER" id="PTHR31490:SF90">
    <property type="entry name" value="ENDO-1,4-BETA-XYLANASE A"/>
    <property type="match status" value="1"/>
</dbReference>
<gene>
    <name evidence="15" type="ORF">ABXS70_04565</name>
</gene>
<dbReference type="SUPFAM" id="SSF49785">
    <property type="entry name" value="Galactose-binding domain-like"/>
    <property type="match status" value="1"/>
</dbReference>
<dbReference type="InterPro" id="IPR031158">
    <property type="entry name" value="GH10_AS"/>
</dbReference>
<name>A0AAU8NHL2_9BACL</name>
<keyword evidence="6" id="KW-0677">Repeat</keyword>
<evidence type="ECO:0000256" key="13">
    <source>
        <dbReference type="SAM" id="SignalP"/>
    </source>
</evidence>
<dbReference type="PRINTS" id="PR00134">
    <property type="entry name" value="GLHYDRLASE10"/>
</dbReference>
<evidence type="ECO:0000256" key="11">
    <source>
        <dbReference type="PROSITE-ProRule" id="PRU10061"/>
    </source>
</evidence>
<keyword evidence="9 12" id="KW-0326">Glycosidase</keyword>
<evidence type="ECO:0000259" key="14">
    <source>
        <dbReference type="PROSITE" id="PS51760"/>
    </source>
</evidence>
<dbReference type="InterPro" id="IPR001000">
    <property type="entry name" value="GH10_dom"/>
</dbReference>
<dbReference type="AlphaFoldDB" id="A0AAU8NHL2"/>
<evidence type="ECO:0000256" key="9">
    <source>
        <dbReference type="ARBA" id="ARBA00023295"/>
    </source>
</evidence>
<accession>A0AAU8NHL2</accession>
<keyword evidence="4" id="KW-0858">Xylan degradation</keyword>
<keyword evidence="8 12" id="KW-0119">Carbohydrate metabolism</keyword>
<evidence type="ECO:0000256" key="8">
    <source>
        <dbReference type="ARBA" id="ARBA00023277"/>
    </source>
</evidence>
<dbReference type="Gene3D" id="3.20.20.80">
    <property type="entry name" value="Glycosidases"/>
    <property type="match status" value="1"/>
</dbReference>
<dbReference type="GO" id="GO:0030246">
    <property type="term" value="F:carbohydrate binding"/>
    <property type="evidence" value="ECO:0007669"/>
    <property type="project" value="InterPro"/>
</dbReference>
<evidence type="ECO:0000313" key="15">
    <source>
        <dbReference type="EMBL" id="XCP95994.1"/>
    </source>
</evidence>
<keyword evidence="10 12" id="KW-0624">Polysaccharide degradation</keyword>
<feature type="signal peptide" evidence="13">
    <location>
        <begin position="1"/>
        <end position="29"/>
    </location>
</feature>
<comment type="catalytic activity">
    <reaction evidence="1 12">
        <text>Endohydrolysis of (1-&gt;4)-beta-D-xylosidic linkages in xylans.</text>
        <dbReference type="EC" id="3.2.1.8"/>
    </reaction>
</comment>
<dbReference type="InterPro" id="IPR044846">
    <property type="entry name" value="GH10"/>
</dbReference>
<dbReference type="Pfam" id="PF00331">
    <property type="entry name" value="Glyco_hydro_10"/>
    <property type="match status" value="1"/>
</dbReference>
<dbReference type="SUPFAM" id="SSF49344">
    <property type="entry name" value="CBD9-like"/>
    <property type="match status" value="2"/>
</dbReference>